<dbReference type="SUPFAM" id="SSF64182">
    <property type="entry name" value="DHH phosphoesterases"/>
    <property type="match status" value="1"/>
</dbReference>
<sequence length="326" mass="36197">MGKVYIPAVEFLKKFEGKILIASHENPDGDTIGSALALYLFLKKIGKEVKVGCRDRVPYFLEFLPASRDYILLPTDEEFDLCIVVDASSAKRLGTEVKAKRFMRIDHHKGGDFYCECDLIDFSAPATAAVVYYLLYNLNGELIDRDIAVCIYTGLATDTGFFVNSNTTAEALRLASLLVERYGVDPHEVAVNVKERNPVRRLKLLSQVLKTLQLHLGGKVASIFVLKKWLENLGATYEDTEGFVNYARSIDGVEVAIFVIEKPEEGIWKVSLRSKGKADVSVVCEKFGGGGHKYAAGCKLPHNEGLEKVLNKLLKEIEKVLSTQEG</sequence>
<dbReference type="Pfam" id="PF01368">
    <property type="entry name" value="DHH"/>
    <property type="match status" value="1"/>
</dbReference>
<dbReference type="EMBL" id="DQVE01000051">
    <property type="protein sequence ID" value="HIP98708.1"/>
    <property type="molecule type" value="Genomic_DNA"/>
</dbReference>
<dbReference type="InterPro" id="IPR001667">
    <property type="entry name" value="DDH_dom"/>
</dbReference>
<dbReference type="GO" id="GO:0003676">
    <property type="term" value="F:nucleic acid binding"/>
    <property type="evidence" value="ECO:0007669"/>
    <property type="project" value="InterPro"/>
</dbReference>
<dbReference type="PANTHER" id="PTHR47618">
    <property type="entry name" value="BIFUNCTIONAL OLIGORIBONUCLEASE AND PAP PHOSPHATASE NRNA"/>
    <property type="match status" value="1"/>
</dbReference>
<accession>A0A9D1CGN3</accession>
<comment type="caution">
    <text evidence="3">The sequence shown here is derived from an EMBL/GenBank/DDBJ whole genome shotgun (WGS) entry which is preliminary data.</text>
</comment>
<evidence type="ECO:0000259" key="1">
    <source>
        <dbReference type="Pfam" id="PF01368"/>
    </source>
</evidence>
<dbReference type="AlphaFoldDB" id="A0A9D1CGN3"/>
<dbReference type="Pfam" id="PF02272">
    <property type="entry name" value="DHHA1"/>
    <property type="match status" value="1"/>
</dbReference>
<name>A0A9D1CGN3_AQUAO</name>
<proteinExistence type="predicted"/>
<gene>
    <name evidence="3" type="ORF">EYH37_05040</name>
</gene>
<evidence type="ECO:0000313" key="3">
    <source>
        <dbReference type="EMBL" id="HIP98708.1"/>
    </source>
</evidence>
<reference evidence="3" key="1">
    <citation type="journal article" date="2020" name="ISME J.">
        <title>Gammaproteobacteria mediating utilization of methyl-, sulfur- and petroleum organic compounds in deep ocean hydrothermal plumes.</title>
        <authorList>
            <person name="Zhou Z."/>
            <person name="Liu Y."/>
            <person name="Pan J."/>
            <person name="Cron B.R."/>
            <person name="Toner B.M."/>
            <person name="Anantharaman K."/>
            <person name="Breier J.A."/>
            <person name="Dick G.J."/>
            <person name="Li M."/>
        </authorList>
    </citation>
    <scope>NUCLEOTIDE SEQUENCE</scope>
    <source>
        <strain evidence="3">SZUA-1501</strain>
    </source>
</reference>
<dbReference type="InterPro" id="IPR003156">
    <property type="entry name" value="DHHA1_dom"/>
</dbReference>
<dbReference type="PANTHER" id="PTHR47618:SF1">
    <property type="entry name" value="BIFUNCTIONAL OLIGORIBONUCLEASE AND PAP PHOSPHATASE NRNA"/>
    <property type="match status" value="1"/>
</dbReference>
<dbReference type="Gene3D" id="3.90.1640.10">
    <property type="entry name" value="inorganic pyrophosphatase (n-terminal core)"/>
    <property type="match status" value="1"/>
</dbReference>
<dbReference type="InterPro" id="IPR051319">
    <property type="entry name" value="Oligoribo/pAp-PDE_c-di-AMP_PDE"/>
</dbReference>
<dbReference type="Gene3D" id="3.10.310.30">
    <property type="match status" value="1"/>
</dbReference>
<dbReference type="InterPro" id="IPR038763">
    <property type="entry name" value="DHH_sf"/>
</dbReference>
<dbReference type="Proteomes" id="UP000606463">
    <property type="component" value="Unassembled WGS sequence"/>
</dbReference>
<protein>
    <submittedName>
        <fullName evidence="3">Bifunctional oligoribonuclease/PAP phosphatase NrnA</fullName>
    </submittedName>
</protein>
<evidence type="ECO:0000259" key="2">
    <source>
        <dbReference type="Pfam" id="PF02272"/>
    </source>
</evidence>
<feature type="domain" description="DDH" evidence="1">
    <location>
        <begin position="18"/>
        <end position="154"/>
    </location>
</feature>
<evidence type="ECO:0000313" key="4">
    <source>
        <dbReference type="Proteomes" id="UP000606463"/>
    </source>
</evidence>
<feature type="domain" description="DHHA1" evidence="2">
    <location>
        <begin position="232"/>
        <end position="320"/>
    </location>
</feature>
<organism evidence="3 4">
    <name type="scientific">Aquifex aeolicus</name>
    <dbReference type="NCBI Taxonomy" id="63363"/>
    <lineage>
        <taxon>Bacteria</taxon>
        <taxon>Pseudomonadati</taxon>
        <taxon>Aquificota</taxon>
        <taxon>Aquificia</taxon>
        <taxon>Aquificales</taxon>
        <taxon>Aquificaceae</taxon>
        <taxon>Aquifex</taxon>
    </lineage>
</organism>